<accession>A0ABX1GHC1</accession>
<dbReference type="Pfam" id="PF06258">
    <property type="entry name" value="Mito_fiss_Elm1"/>
    <property type="match status" value="1"/>
</dbReference>
<organism evidence="1 2">
    <name type="scientific">Spongiibacter thalassae</name>
    <dbReference type="NCBI Taxonomy" id="2721624"/>
    <lineage>
        <taxon>Bacteria</taxon>
        <taxon>Pseudomonadati</taxon>
        <taxon>Pseudomonadota</taxon>
        <taxon>Gammaproteobacteria</taxon>
        <taxon>Cellvibrionales</taxon>
        <taxon>Spongiibacteraceae</taxon>
        <taxon>Spongiibacter</taxon>
    </lineage>
</organism>
<evidence type="ECO:0008006" key="3">
    <source>
        <dbReference type="Google" id="ProtNLM"/>
    </source>
</evidence>
<reference evidence="1 2" key="1">
    <citation type="submission" date="2020-04" db="EMBL/GenBank/DDBJ databases">
        <authorList>
            <person name="Yoon J."/>
        </authorList>
    </citation>
    <scope>NUCLEOTIDE SEQUENCE [LARGE SCALE GENOMIC DNA]</scope>
    <source>
        <strain evidence="1 2">KMU-166</strain>
    </source>
</reference>
<evidence type="ECO:0000313" key="1">
    <source>
        <dbReference type="EMBL" id="NKI18568.1"/>
    </source>
</evidence>
<gene>
    <name evidence="1" type="ORF">HCU74_14215</name>
</gene>
<evidence type="ECO:0000313" key="2">
    <source>
        <dbReference type="Proteomes" id="UP000765845"/>
    </source>
</evidence>
<dbReference type="RefSeq" id="WP_168451098.1">
    <property type="nucleotide sequence ID" value="NZ_JAAWWK010000005.1"/>
</dbReference>
<protein>
    <recommendedName>
        <fullName evidence="3">Nucleoside-diphosphate sugar epimerase</fullName>
    </recommendedName>
</protein>
<proteinExistence type="predicted"/>
<comment type="caution">
    <text evidence="1">The sequence shown here is derived from an EMBL/GenBank/DDBJ whole genome shotgun (WGS) entry which is preliminary data.</text>
</comment>
<sequence>MGTINILVIYDGKPGHLSQSLGLAKLIQQRLSAPVAITVMRAKPRAKLLNRPLREVAAWGRRSLCRGLLTFYNISALPGQRPDLIISFGGNVVALNVALKRLWQSRNIAIGNIYCFAESDFDAHITGFGKEGQVNAVASHIAMCSIDRHVCDAAGRAMRDTHPTPLWALFVGGDGSGYRYTVQDWQSLAQALNTLAEIHGIRWLLSTSRRTGSEGLQCLQHYLDSAAVASSIWYGEANATPLTAYLGAASRIFCSEDSLSMLSESVAMNKPVVAFSPAERADGQTHHEMVAHMQSSGLLERWKIADLAEYQPTPYAPALSYDEQLTAIFRQLVATGVLRNLAPTSRLVHPLVADAMA</sequence>
<dbReference type="Proteomes" id="UP000765845">
    <property type="component" value="Unassembled WGS sequence"/>
</dbReference>
<dbReference type="InterPro" id="IPR009367">
    <property type="entry name" value="Elm1-like"/>
</dbReference>
<keyword evidence="2" id="KW-1185">Reference proteome</keyword>
<dbReference type="EMBL" id="JAAWWK010000005">
    <property type="protein sequence ID" value="NKI18568.1"/>
    <property type="molecule type" value="Genomic_DNA"/>
</dbReference>
<name>A0ABX1GHC1_9GAMM</name>